<keyword evidence="2" id="KW-1185">Reference proteome</keyword>
<organism evidence="1 2">
    <name type="scientific">Thermoanaerobacterium butyriciformans</name>
    <dbReference type="NCBI Taxonomy" id="1702242"/>
    <lineage>
        <taxon>Bacteria</taxon>
        <taxon>Bacillati</taxon>
        <taxon>Bacillota</taxon>
        <taxon>Clostridia</taxon>
        <taxon>Thermoanaerobacterales</taxon>
        <taxon>Thermoanaerobacteraceae</taxon>
        <taxon>Thermoanaerobacterium</taxon>
    </lineage>
</organism>
<proteinExistence type="predicted"/>
<dbReference type="EMBL" id="JAGGLT010000002">
    <property type="protein sequence ID" value="MBP2070873.1"/>
    <property type="molecule type" value="Genomic_DNA"/>
</dbReference>
<dbReference type="RefSeq" id="WP_209452839.1">
    <property type="nucleotide sequence ID" value="NZ_JAGGLT010000002.1"/>
</dbReference>
<gene>
    <name evidence="1" type="ORF">J2Z80_000371</name>
</gene>
<evidence type="ECO:0000313" key="2">
    <source>
        <dbReference type="Proteomes" id="UP001166402"/>
    </source>
</evidence>
<accession>A0ABS4NB29</accession>
<evidence type="ECO:0000313" key="1">
    <source>
        <dbReference type="EMBL" id="MBP2070873.1"/>
    </source>
</evidence>
<sequence length="52" mass="6145">MQVEIESEKGRKAKGELIKEYEHFYLIQLPKYRTTVSKSDVLCGFVKINFLH</sequence>
<reference evidence="1" key="1">
    <citation type="submission" date="2021-03" db="EMBL/GenBank/DDBJ databases">
        <title>Genomic Encyclopedia of Type Strains, Phase IV (KMG-IV): sequencing the most valuable type-strain genomes for metagenomic binning, comparative biology and taxonomic classification.</title>
        <authorList>
            <person name="Goeker M."/>
        </authorList>
    </citation>
    <scope>NUCLEOTIDE SEQUENCE</scope>
    <source>
        <strain evidence="1">DSM 101588</strain>
    </source>
</reference>
<comment type="caution">
    <text evidence="1">The sequence shown here is derived from an EMBL/GenBank/DDBJ whole genome shotgun (WGS) entry which is preliminary data.</text>
</comment>
<protein>
    <submittedName>
        <fullName evidence="1">Uncharacterized protein Veg</fullName>
    </submittedName>
</protein>
<name>A0ABS4NB29_9THEO</name>
<dbReference type="Proteomes" id="UP001166402">
    <property type="component" value="Unassembled WGS sequence"/>
</dbReference>